<dbReference type="Proteomes" id="UP001150925">
    <property type="component" value="Unassembled WGS sequence"/>
</dbReference>
<feature type="non-terminal residue" evidence="2">
    <location>
        <position position="257"/>
    </location>
</feature>
<sequence>MCEIGCTGPPISDQHVDVSTLLLPSLDYLGLPSQDVLPSTQDSFESAIDPGMNHIISPSESATSVVKGPSEEPNLPHIMLWTVVGPTVGPQSDVKLPPQLSRSQSFPRSPSAPQRSTQGPTGRILRRRPSFIYTPPEEHKSGVAPKVNDVPQSPLSSHSTHTSDTAQGTQDYLSLSINELFRSDPEFLNALEMSQVSWDSDMETEGCFTYPATLEVGEDELDSRDIDFFDHNMALWDDPTTGRELGSITSSIMPSIS</sequence>
<feature type="region of interest" description="Disordered" evidence="1">
    <location>
        <begin position="90"/>
        <end position="167"/>
    </location>
</feature>
<evidence type="ECO:0000313" key="3">
    <source>
        <dbReference type="Proteomes" id="UP001150925"/>
    </source>
</evidence>
<feature type="compositionally biased region" description="Polar residues" evidence="1">
    <location>
        <begin position="100"/>
        <end position="120"/>
    </location>
</feature>
<accession>A0A9W8E3V3</accession>
<proteinExistence type="predicted"/>
<reference evidence="2" key="1">
    <citation type="submission" date="2022-07" db="EMBL/GenBank/DDBJ databases">
        <title>Phylogenomic reconstructions and comparative analyses of Kickxellomycotina fungi.</title>
        <authorList>
            <person name="Reynolds N.K."/>
            <person name="Stajich J.E."/>
            <person name="Barry K."/>
            <person name="Grigoriev I.V."/>
            <person name="Crous P."/>
            <person name="Smith M.E."/>
        </authorList>
    </citation>
    <scope>NUCLEOTIDE SEQUENCE</scope>
    <source>
        <strain evidence="2">RSA 1196</strain>
    </source>
</reference>
<keyword evidence="3" id="KW-1185">Reference proteome</keyword>
<feature type="compositionally biased region" description="Polar residues" evidence="1">
    <location>
        <begin position="150"/>
        <end position="167"/>
    </location>
</feature>
<organism evidence="2 3">
    <name type="scientific">Dispira parvispora</name>
    <dbReference type="NCBI Taxonomy" id="1520584"/>
    <lineage>
        <taxon>Eukaryota</taxon>
        <taxon>Fungi</taxon>
        <taxon>Fungi incertae sedis</taxon>
        <taxon>Zoopagomycota</taxon>
        <taxon>Kickxellomycotina</taxon>
        <taxon>Dimargaritomycetes</taxon>
        <taxon>Dimargaritales</taxon>
        <taxon>Dimargaritaceae</taxon>
        <taxon>Dispira</taxon>
    </lineage>
</organism>
<protein>
    <submittedName>
        <fullName evidence="2">Uncharacterized protein</fullName>
    </submittedName>
</protein>
<dbReference type="EMBL" id="JANBPY010003362">
    <property type="protein sequence ID" value="KAJ1951953.1"/>
    <property type="molecule type" value="Genomic_DNA"/>
</dbReference>
<name>A0A9W8E3V3_9FUNG</name>
<evidence type="ECO:0000313" key="2">
    <source>
        <dbReference type="EMBL" id="KAJ1951953.1"/>
    </source>
</evidence>
<comment type="caution">
    <text evidence="2">The sequence shown here is derived from an EMBL/GenBank/DDBJ whole genome shotgun (WGS) entry which is preliminary data.</text>
</comment>
<dbReference type="OrthoDB" id="10690283at2759"/>
<evidence type="ECO:0000256" key="1">
    <source>
        <dbReference type="SAM" id="MobiDB-lite"/>
    </source>
</evidence>
<dbReference type="AlphaFoldDB" id="A0A9W8E3V3"/>
<gene>
    <name evidence="2" type="ORF">IWQ62_006333</name>
</gene>